<protein>
    <submittedName>
        <fullName evidence="2">Uncharacterized protein</fullName>
    </submittedName>
</protein>
<dbReference type="GeneID" id="4705888"/>
<name>A1CCI4_ASPCL</name>
<evidence type="ECO:0000313" key="3">
    <source>
        <dbReference type="Proteomes" id="UP000006701"/>
    </source>
</evidence>
<evidence type="ECO:0000313" key="2">
    <source>
        <dbReference type="EMBL" id="EAW12241.1"/>
    </source>
</evidence>
<proteinExistence type="predicted"/>
<dbReference type="EMBL" id="DS027050">
    <property type="protein sequence ID" value="EAW12241.1"/>
    <property type="molecule type" value="Genomic_DNA"/>
</dbReference>
<accession>A1CCI4</accession>
<dbReference type="VEuPathDB" id="FungiDB:ACLA_062040"/>
<organism evidence="2 3">
    <name type="scientific">Aspergillus clavatus (strain ATCC 1007 / CBS 513.65 / DSM 816 / NCTC 3887 / NRRL 1 / QM 1276 / 107)</name>
    <dbReference type="NCBI Taxonomy" id="344612"/>
    <lineage>
        <taxon>Eukaryota</taxon>
        <taxon>Fungi</taxon>
        <taxon>Dikarya</taxon>
        <taxon>Ascomycota</taxon>
        <taxon>Pezizomycotina</taxon>
        <taxon>Eurotiomycetes</taxon>
        <taxon>Eurotiomycetidae</taxon>
        <taxon>Eurotiales</taxon>
        <taxon>Aspergillaceae</taxon>
        <taxon>Aspergillus</taxon>
        <taxon>Aspergillus subgen. Fumigati</taxon>
    </lineage>
</organism>
<dbReference type="AlphaFoldDB" id="A1CCI4"/>
<sequence length="269" mass="30808">MSSYSLPPETKCYQYTGTTDYTNTLRDEQARFKDNATRTTSQYIVFDIDERTYAHDICESNTNRLSELVVSYSPFERLALVKITTAAQQQAHMGIASKMIQALTGMDKANHSLHMIGSAQIRTPSRSKRADQEFQPRKLPPGRERKWPTLVVEAGYSNSKPKLESDVAWWFEESGGEVKTALVIAIDRPRRMIIIEKWESTDQTKPPTVQQQVIILRNEVETANITNAPLVLSYKNLFLKLPGEYESNIDFTEKDLQNIAEKIWQVEEI</sequence>
<evidence type="ECO:0000256" key="1">
    <source>
        <dbReference type="SAM" id="MobiDB-lite"/>
    </source>
</evidence>
<feature type="region of interest" description="Disordered" evidence="1">
    <location>
        <begin position="121"/>
        <end position="140"/>
    </location>
</feature>
<keyword evidence="3" id="KW-1185">Reference proteome</keyword>
<dbReference type="OMA" id="EHKEPDY"/>
<gene>
    <name evidence="2" type="ORF">ACLA_062040</name>
</gene>
<reference evidence="2 3" key="1">
    <citation type="journal article" date="2008" name="PLoS Genet.">
        <title>Genomic islands in the pathogenic filamentous fungus Aspergillus fumigatus.</title>
        <authorList>
            <person name="Fedorova N.D."/>
            <person name="Khaldi N."/>
            <person name="Joardar V.S."/>
            <person name="Maiti R."/>
            <person name="Amedeo P."/>
            <person name="Anderson M.J."/>
            <person name="Crabtree J."/>
            <person name="Silva J.C."/>
            <person name="Badger J.H."/>
            <person name="Albarraq A."/>
            <person name="Angiuoli S."/>
            <person name="Bussey H."/>
            <person name="Bowyer P."/>
            <person name="Cotty P.J."/>
            <person name="Dyer P.S."/>
            <person name="Egan A."/>
            <person name="Galens K."/>
            <person name="Fraser-Liggett C.M."/>
            <person name="Haas B.J."/>
            <person name="Inman J.M."/>
            <person name="Kent R."/>
            <person name="Lemieux S."/>
            <person name="Malavazi I."/>
            <person name="Orvis J."/>
            <person name="Roemer T."/>
            <person name="Ronning C.M."/>
            <person name="Sundaram J.P."/>
            <person name="Sutton G."/>
            <person name="Turner G."/>
            <person name="Venter J.C."/>
            <person name="White O.R."/>
            <person name="Whitty B.R."/>
            <person name="Youngman P."/>
            <person name="Wolfe K.H."/>
            <person name="Goldman G.H."/>
            <person name="Wortman J.R."/>
            <person name="Jiang B."/>
            <person name="Denning D.W."/>
            <person name="Nierman W.C."/>
        </authorList>
    </citation>
    <scope>NUCLEOTIDE SEQUENCE [LARGE SCALE GENOMIC DNA]</scope>
    <source>
        <strain evidence="3">ATCC 1007 / CBS 513.65 / DSM 816 / NCTC 3887 / NRRL 1</strain>
    </source>
</reference>
<dbReference type="RefSeq" id="XP_001273667.1">
    <property type="nucleotide sequence ID" value="XM_001273666.1"/>
</dbReference>
<dbReference type="HOGENOM" id="CLU_058490_3_2_1"/>
<dbReference type="OrthoDB" id="76567at2759"/>
<dbReference type="eggNOG" id="ENOG502T2PH">
    <property type="taxonomic scope" value="Eukaryota"/>
</dbReference>
<feature type="compositionally biased region" description="Basic and acidic residues" evidence="1">
    <location>
        <begin position="128"/>
        <end position="140"/>
    </location>
</feature>
<dbReference type="Proteomes" id="UP000006701">
    <property type="component" value="Unassembled WGS sequence"/>
</dbReference>
<dbReference type="KEGG" id="act:ACLA_062040"/>